<reference evidence="4 5" key="1">
    <citation type="journal article" date="2020" name="ISME J.">
        <title>Uncovering the hidden diversity of litter-decomposition mechanisms in mushroom-forming fungi.</title>
        <authorList>
            <person name="Floudas D."/>
            <person name="Bentzer J."/>
            <person name="Ahren D."/>
            <person name="Johansson T."/>
            <person name="Persson P."/>
            <person name="Tunlid A."/>
        </authorList>
    </citation>
    <scope>NUCLEOTIDE SEQUENCE [LARGE SCALE GENOMIC DNA]</scope>
    <source>
        <strain evidence="4 5">CBS 291.85</strain>
    </source>
</reference>
<accession>A0A8H5CMJ2</accession>
<proteinExistence type="predicted"/>
<feature type="compositionally biased region" description="Low complexity" evidence="2">
    <location>
        <begin position="572"/>
        <end position="590"/>
    </location>
</feature>
<gene>
    <name evidence="4" type="ORF">D9758_012967</name>
</gene>
<feature type="region of interest" description="Disordered" evidence="2">
    <location>
        <begin position="518"/>
        <end position="540"/>
    </location>
</feature>
<comment type="caution">
    <text evidence="4">The sequence shown here is derived from an EMBL/GenBank/DDBJ whole genome shotgun (WGS) entry which is preliminary data.</text>
</comment>
<feature type="region of interest" description="Disordered" evidence="2">
    <location>
        <begin position="572"/>
        <end position="609"/>
    </location>
</feature>
<keyword evidence="5" id="KW-1185">Reference proteome</keyword>
<dbReference type="EMBL" id="JAACJM010000138">
    <property type="protein sequence ID" value="KAF5343583.1"/>
    <property type="molecule type" value="Genomic_DNA"/>
</dbReference>
<feature type="compositionally biased region" description="Polar residues" evidence="2">
    <location>
        <begin position="106"/>
        <end position="143"/>
    </location>
</feature>
<evidence type="ECO:0000313" key="5">
    <source>
        <dbReference type="Proteomes" id="UP000559256"/>
    </source>
</evidence>
<evidence type="ECO:0000313" key="4">
    <source>
        <dbReference type="EMBL" id="KAF5343583.1"/>
    </source>
</evidence>
<sequence length="609" mass="65948">MSGALETSRYDIMTSSSSYVSTFLCSNELDSVRKQLELLKAVDPLKVVDVALEIQNERKKVQDAMNARDAAVSRLADAYVSLGQKTAMIEKLQKEIRALGSHRNDPGSNVNANSANVKQAERGSSTSTSYNGKALKESTTQTEMADAHASDSVKLQQVAKLETLVNSLTEEIKTLRAEKVKVKDKSKVESQKEEGPLKFAVNPFVYHRTTPPVISRSSSDSLSGFSSVSSSDNITGMTVIPLLSQRSISDFSSVSSTDSVFRLEDNDLEFAVVRTAHPSGEAEDIINSRNKLLASIPLPGEAPDDTLKPIMIPSPYMLHDFLGTVPEFLRNSLTNYRPLQQLTTSWCPEREEHGYFLTPVFKCHTNPRVSMAHTWTVVESLSKLNKPTECFYHKDGVWYYAGVYKAFRLDDLTTKEWEALSNETMQSIIKETIAGRKNTSPQNVYEVGQLYAAGALKVACVALQCIGFNRPMYKAILEHVEKCQSTGKWKPSLVVSSLASSGSVTSLGSFGSGSGYDANQGHTHSLGHGHHHGRTGSTSSVAGLGSGTVWNVNANVGNTAASDLAGALSSMNVHSSSSSSTGRMSEMASSDVGNENVPVGMGSGKKRGY</sequence>
<evidence type="ECO:0000256" key="2">
    <source>
        <dbReference type="SAM" id="MobiDB-lite"/>
    </source>
</evidence>
<feature type="region of interest" description="Disordered" evidence="2">
    <location>
        <begin position="100"/>
        <end position="150"/>
    </location>
</feature>
<dbReference type="OrthoDB" id="3219211at2759"/>
<evidence type="ECO:0000259" key="3">
    <source>
        <dbReference type="Pfam" id="PF20411"/>
    </source>
</evidence>
<organism evidence="4 5">
    <name type="scientific">Tetrapyrgos nigripes</name>
    <dbReference type="NCBI Taxonomy" id="182062"/>
    <lineage>
        <taxon>Eukaryota</taxon>
        <taxon>Fungi</taxon>
        <taxon>Dikarya</taxon>
        <taxon>Basidiomycota</taxon>
        <taxon>Agaricomycotina</taxon>
        <taxon>Agaricomycetes</taxon>
        <taxon>Agaricomycetidae</taxon>
        <taxon>Agaricales</taxon>
        <taxon>Marasmiineae</taxon>
        <taxon>Marasmiaceae</taxon>
        <taxon>Tetrapyrgos</taxon>
    </lineage>
</organism>
<protein>
    <recommendedName>
        <fullName evidence="3">DUF6697 domain-containing protein</fullName>
    </recommendedName>
</protein>
<feature type="domain" description="DUF6697" evidence="3">
    <location>
        <begin position="339"/>
        <end position="478"/>
    </location>
</feature>
<name>A0A8H5CMJ2_9AGAR</name>
<dbReference type="AlphaFoldDB" id="A0A8H5CMJ2"/>
<keyword evidence="1" id="KW-0175">Coiled coil</keyword>
<feature type="compositionally biased region" description="Basic residues" evidence="2">
    <location>
        <begin position="525"/>
        <end position="534"/>
    </location>
</feature>
<dbReference type="Pfam" id="PF20411">
    <property type="entry name" value="DUF6697"/>
    <property type="match status" value="1"/>
</dbReference>
<dbReference type="Proteomes" id="UP000559256">
    <property type="component" value="Unassembled WGS sequence"/>
</dbReference>
<evidence type="ECO:0000256" key="1">
    <source>
        <dbReference type="SAM" id="Coils"/>
    </source>
</evidence>
<dbReference type="InterPro" id="IPR046520">
    <property type="entry name" value="DUF6697"/>
</dbReference>
<feature type="coiled-coil region" evidence="1">
    <location>
        <begin position="158"/>
        <end position="185"/>
    </location>
</feature>